<dbReference type="PANTHER" id="PTHR46382:SF1">
    <property type="entry name" value="PHOSPHATIDATE CYTIDYLYLTRANSFERASE"/>
    <property type="match status" value="1"/>
</dbReference>
<reference evidence="20 21" key="1">
    <citation type="submission" date="2019-09" db="EMBL/GenBank/DDBJ databases">
        <title>Arenimonas chukotkensis sp. nov., a bacterium isolated from Chukotka hot spring, Arctic region, Russia.</title>
        <authorList>
            <person name="Zayulina K.S."/>
            <person name="Prokofeva M.I."/>
            <person name="Elcheninov A.G."/>
            <person name="Novikov A."/>
            <person name="Kochetkova T.V."/>
            <person name="Kublanov I.V."/>
        </authorList>
    </citation>
    <scope>NUCLEOTIDE SEQUENCE [LARGE SCALE GENOMIC DNA]</scope>
    <source>
        <strain evidence="20 21">3729k</strain>
    </source>
</reference>
<evidence type="ECO:0000256" key="4">
    <source>
        <dbReference type="ARBA" id="ARBA00005189"/>
    </source>
</evidence>
<evidence type="ECO:0000256" key="5">
    <source>
        <dbReference type="ARBA" id="ARBA00010185"/>
    </source>
</evidence>
<comment type="pathway">
    <text evidence="3 18">Phospholipid metabolism; CDP-diacylglycerol biosynthesis; CDP-diacylglycerol from sn-glycerol 3-phosphate: step 3/3.</text>
</comment>
<evidence type="ECO:0000256" key="7">
    <source>
        <dbReference type="ARBA" id="ARBA00019373"/>
    </source>
</evidence>
<comment type="caution">
    <text evidence="20">The sequence shown here is derived from an EMBL/GenBank/DDBJ whole genome shotgun (WGS) entry which is preliminary data.</text>
</comment>
<keyword evidence="17" id="KW-1208">Phospholipid metabolism</keyword>
<organism evidence="20 21">
    <name type="scientific">Arenimonas fontis</name>
    <dbReference type="NCBI Taxonomy" id="2608255"/>
    <lineage>
        <taxon>Bacteria</taxon>
        <taxon>Pseudomonadati</taxon>
        <taxon>Pseudomonadota</taxon>
        <taxon>Gammaproteobacteria</taxon>
        <taxon>Lysobacterales</taxon>
        <taxon>Lysobacteraceae</taxon>
        <taxon>Arenimonas</taxon>
    </lineage>
</organism>
<feature type="transmembrane region" description="Helical" evidence="19">
    <location>
        <begin position="210"/>
        <end position="228"/>
    </location>
</feature>
<dbReference type="EMBL" id="VUOD01000001">
    <property type="protein sequence ID" value="KAA2286250.1"/>
    <property type="molecule type" value="Genomic_DNA"/>
</dbReference>
<dbReference type="PROSITE" id="PS01315">
    <property type="entry name" value="CDS"/>
    <property type="match status" value="1"/>
</dbReference>
<keyword evidence="11 18" id="KW-0812">Transmembrane</keyword>
<reference evidence="20 21" key="2">
    <citation type="submission" date="2019-09" db="EMBL/GenBank/DDBJ databases">
        <authorList>
            <person name="Mazur A."/>
        </authorList>
    </citation>
    <scope>NUCLEOTIDE SEQUENCE [LARGE SCALE GENOMIC DNA]</scope>
    <source>
        <strain evidence="20 21">3729k</strain>
    </source>
</reference>
<evidence type="ECO:0000256" key="15">
    <source>
        <dbReference type="ARBA" id="ARBA00023136"/>
    </source>
</evidence>
<dbReference type="EC" id="2.7.7.41" evidence="6 18"/>
<evidence type="ECO:0000313" key="21">
    <source>
        <dbReference type="Proteomes" id="UP000322165"/>
    </source>
</evidence>
<dbReference type="InterPro" id="IPR000374">
    <property type="entry name" value="PC_trans"/>
</dbReference>
<feature type="transmembrane region" description="Helical" evidence="19">
    <location>
        <begin position="183"/>
        <end position="204"/>
    </location>
</feature>
<evidence type="ECO:0000256" key="18">
    <source>
        <dbReference type="RuleBase" id="RU003938"/>
    </source>
</evidence>
<evidence type="ECO:0000256" key="1">
    <source>
        <dbReference type="ARBA" id="ARBA00001698"/>
    </source>
</evidence>
<evidence type="ECO:0000256" key="8">
    <source>
        <dbReference type="ARBA" id="ARBA00022475"/>
    </source>
</evidence>
<sequence length="274" mass="28639">MSRRQRVTTALLLAPLPVLALLLLPTPWLAALVAAVLLAGLWEWTAFAGLSDTLPRIAFLAANALLIAALAWGAGPSLFPLKLLALLGVLWWLAVVLWVLHPGFADGEGQGAGALKLLAGSLAVVPAWCALVWLHAGELGPRWALFAIALVWAADSGAYFAGSKFGRRKLAPAVSPNKSWEGVWGGLTACALLAVLGFGLLGLGWRQLPALVLLVLLAAVASVVGDLLESLMKRHSGLKDSGRIFPGHGGVMDRLDSLLAALPVFAVGKAWLGL</sequence>
<keyword evidence="8" id="KW-1003">Cell membrane</keyword>
<dbReference type="PANTHER" id="PTHR46382">
    <property type="entry name" value="PHOSPHATIDATE CYTIDYLYLTRANSFERASE"/>
    <property type="match status" value="1"/>
</dbReference>
<dbReference type="AlphaFoldDB" id="A0A5B2ZG63"/>
<evidence type="ECO:0000256" key="16">
    <source>
        <dbReference type="ARBA" id="ARBA00023209"/>
    </source>
</evidence>
<name>A0A5B2ZG63_9GAMM</name>
<evidence type="ECO:0000313" key="20">
    <source>
        <dbReference type="EMBL" id="KAA2286250.1"/>
    </source>
</evidence>
<feature type="transmembrane region" description="Helical" evidence="19">
    <location>
        <begin position="57"/>
        <end position="75"/>
    </location>
</feature>
<dbReference type="Proteomes" id="UP000322165">
    <property type="component" value="Unassembled WGS sequence"/>
</dbReference>
<evidence type="ECO:0000256" key="3">
    <source>
        <dbReference type="ARBA" id="ARBA00005119"/>
    </source>
</evidence>
<evidence type="ECO:0000256" key="13">
    <source>
        <dbReference type="ARBA" id="ARBA00022989"/>
    </source>
</evidence>
<gene>
    <name evidence="20" type="ORF">F0415_01775</name>
</gene>
<evidence type="ECO:0000256" key="14">
    <source>
        <dbReference type="ARBA" id="ARBA00023098"/>
    </source>
</evidence>
<keyword evidence="16" id="KW-0594">Phospholipid biosynthesis</keyword>
<evidence type="ECO:0000256" key="19">
    <source>
        <dbReference type="SAM" id="Phobius"/>
    </source>
</evidence>
<evidence type="ECO:0000256" key="10">
    <source>
        <dbReference type="ARBA" id="ARBA00022679"/>
    </source>
</evidence>
<evidence type="ECO:0000256" key="11">
    <source>
        <dbReference type="ARBA" id="ARBA00022692"/>
    </source>
</evidence>
<dbReference type="UniPathway" id="UPA00557">
    <property type="reaction ID" value="UER00614"/>
</dbReference>
<keyword evidence="12 18" id="KW-0548">Nucleotidyltransferase</keyword>
<evidence type="ECO:0000256" key="12">
    <source>
        <dbReference type="ARBA" id="ARBA00022695"/>
    </source>
</evidence>
<keyword evidence="9" id="KW-0444">Lipid biosynthesis</keyword>
<dbReference type="Pfam" id="PF01148">
    <property type="entry name" value="CTP_transf_1"/>
    <property type="match status" value="1"/>
</dbReference>
<keyword evidence="15 19" id="KW-0472">Membrane</keyword>
<comment type="pathway">
    <text evidence="4">Lipid metabolism.</text>
</comment>
<keyword evidence="10 18" id="KW-0808">Transferase</keyword>
<feature type="transmembrane region" description="Helical" evidence="19">
    <location>
        <begin position="142"/>
        <end position="162"/>
    </location>
</feature>
<evidence type="ECO:0000256" key="17">
    <source>
        <dbReference type="ARBA" id="ARBA00023264"/>
    </source>
</evidence>
<feature type="transmembrane region" description="Helical" evidence="19">
    <location>
        <begin position="113"/>
        <end position="136"/>
    </location>
</feature>
<dbReference type="RefSeq" id="WP_149859472.1">
    <property type="nucleotide sequence ID" value="NZ_VUOD01000001.1"/>
</dbReference>
<comment type="similarity">
    <text evidence="5 18">Belongs to the CDS family.</text>
</comment>
<accession>A0A5B2ZG63</accession>
<dbReference type="GO" id="GO:0005886">
    <property type="term" value="C:plasma membrane"/>
    <property type="evidence" value="ECO:0007669"/>
    <property type="project" value="UniProtKB-SubCell"/>
</dbReference>
<keyword evidence="13 19" id="KW-1133">Transmembrane helix</keyword>
<feature type="transmembrane region" description="Helical" evidence="19">
    <location>
        <begin position="30"/>
        <end position="50"/>
    </location>
</feature>
<proteinExistence type="inferred from homology"/>
<evidence type="ECO:0000256" key="9">
    <source>
        <dbReference type="ARBA" id="ARBA00022516"/>
    </source>
</evidence>
<evidence type="ECO:0000256" key="6">
    <source>
        <dbReference type="ARBA" id="ARBA00012487"/>
    </source>
</evidence>
<evidence type="ECO:0000256" key="2">
    <source>
        <dbReference type="ARBA" id="ARBA00004651"/>
    </source>
</evidence>
<keyword evidence="21" id="KW-1185">Reference proteome</keyword>
<comment type="subcellular location">
    <subcellularLocation>
        <location evidence="2">Cell membrane</location>
        <topology evidence="2">Multi-pass membrane protein</topology>
    </subcellularLocation>
</comment>
<keyword evidence="14" id="KW-0443">Lipid metabolism</keyword>
<dbReference type="GO" id="GO:0004605">
    <property type="term" value="F:phosphatidate cytidylyltransferase activity"/>
    <property type="evidence" value="ECO:0007669"/>
    <property type="project" value="UniProtKB-EC"/>
</dbReference>
<protein>
    <recommendedName>
        <fullName evidence="7 18">Phosphatidate cytidylyltransferase</fullName>
        <ecNumber evidence="6 18">2.7.7.41</ecNumber>
    </recommendedName>
</protein>
<feature type="transmembrane region" description="Helical" evidence="19">
    <location>
        <begin position="81"/>
        <end position="101"/>
    </location>
</feature>
<dbReference type="GO" id="GO:0016024">
    <property type="term" value="P:CDP-diacylglycerol biosynthetic process"/>
    <property type="evidence" value="ECO:0007669"/>
    <property type="project" value="UniProtKB-UniPathway"/>
</dbReference>
<comment type="catalytic activity">
    <reaction evidence="1 18">
        <text>a 1,2-diacyl-sn-glycero-3-phosphate + CTP + H(+) = a CDP-1,2-diacyl-sn-glycerol + diphosphate</text>
        <dbReference type="Rhea" id="RHEA:16229"/>
        <dbReference type="ChEBI" id="CHEBI:15378"/>
        <dbReference type="ChEBI" id="CHEBI:33019"/>
        <dbReference type="ChEBI" id="CHEBI:37563"/>
        <dbReference type="ChEBI" id="CHEBI:58332"/>
        <dbReference type="ChEBI" id="CHEBI:58608"/>
        <dbReference type="EC" id="2.7.7.41"/>
    </reaction>
</comment>